<evidence type="ECO:0000313" key="1">
    <source>
        <dbReference type="EMBL" id="PIR43272.1"/>
    </source>
</evidence>
<organism evidence="1 2">
    <name type="scientific">candidate division WWE3 bacterium CG10_big_fil_rev_8_21_14_0_10_32_10</name>
    <dbReference type="NCBI Taxonomy" id="1975090"/>
    <lineage>
        <taxon>Bacteria</taxon>
        <taxon>Katanobacteria</taxon>
    </lineage>
</organism>
<proteinExistence type="predicted"/>
<protein>
    <submittedName>
        <fullName evidence="1">Uncharacterized protein</fullName>
    </submittedName>
</protein>
<accession>A0A2H0R9R3</accession>
<dbReference type="EMBL" id="PCXU01000029">
    <property type="protein sequence ID" value="PIR43272.1"/>
    <property type="molecule type" value="Genomic_DNA"/>
</dbReference>
<sequence length="156" mass="17887">MLRLAFINNEGIHEEIDIKDWGRDYVTPQTTLLDNIYKVIVWIIWKIDNVYITILPQKGVIIGKLGDRLCLSLALGGYVYSLEEETKNEIISILPLKTAVFDIGTKTNTILESVFALKYKITHIKDKVNSKFTELESPLIKTFYIKLHDDICIGVE</sequence>
<evidence type="ECO:0000313" key="2">
    <source>
        <dbReference type="Proteomes" id="UP000230214"/>
    </source>
</evidence>
<gene>
    <name evidence="1" type="ORF">COV24_03370</name>
</gene>
<name>A0A2H0R9R3_UNCKA</name>
<comment type="caution">
    <text evidence="1">The sequence shown here is derived from an EMBL/GenBank/DDBJ whole genome shotgun (WGS) entry which is preliminary data.</text>
</comment>
<dbReference type="AlphaFoldDB" id="A0A2H0R9R3"/>
<reference evidence="1 2" key="1">
    <citation type="submission" date="2017-09" db="EMBL/GenBank/DDBJ databases">
        <title>Depth-based differentiation of microbial function through sediment-hosted aquifers and enrichment of novel symbionts in the deep terrestrial subsurface.</title>
        <authorList>
            <person name="Probst A.J."/>
            <person name="Ladd B."/>
            <person name="Jarett J.K."/>
            <person name="Geller-Mcgrath D.E."/>
            <person name="Sieber C.M."/>
            <person name="Emerson J.B."/>
            <person name="Anantharaman K."/>
            <person name="Thomas B.C."/>
            <person name="Malmstrom R."/>
            <person name="Stieglmeier M."/>
            <person name="Klingl A."/>
            <person name="Woyke T."/>
            <person name="Ryan C.M."/>
            <person name="Banfield J.F."/>
        </authorList>
    </citation>
    <scope>NUCLEOTIDE SEQUENCE [LARGE SCALE GENOMIC DNA]</scope>
    <source>
        <strain evidence="1">CG10_big_fil_rev_8_21_14_0_10_32_10</strain>
    </source>
</reference>
<dbReference type="Proteomes" id="UP000230214">
    <property type="component" value="Unassembled WGS sequence"/>
</dbReference>